<reference evidence="6" key="1">
    <citation type="journal article" date="2023" name="Commun. Biol.">
        <title>Genome analysis of Parmales, the sister group of diatoms, reveals the evolutionary specialization of diatoms from phago-mixotrophs to photoautotrophs.</title>
        <authorList>
            <person name="Ban H."/>
            <person name="Sato S."/>
            <person name="Yoshikawa S."/>
            <person name="Yamada K."/>
            <person name="Nakamura Y."/>
            <person name="Ichinomiya M."/>
            <person name="Sato N."/>
            <person name="Blanc-Mathieu R."/>
            <person name="Endo H."/>
            <person name="Kuwata A."/>
            <person name="Ogata H."/>
        </authorList>
    </citation>
    <scope>NUCLEOTIDE SEQUENCE [LARGE SCALE GENOMIC DNA]</scope>
    <source>
        <strain evidence="6">NIES 3700</strain>
    </source>
</reference>
<proteinExistence type="predicted"/>
<feature type="coiled-coil region" evidence="2">
    <location>
        <begin position="155"/>
        <end position="182"/>
    </location>
</feature>
<dbReference type="AlphaFoldDB" id="A0A9W7ARW3"/>
<keyword evidence="1" id="KW-0106">Calcium</keyword>
<feature type="region of interest" description="Disordered" evidence="3">
    <location>
        <begin position="263"/>
        <end position="294"/>
    </location>
</feature>
<dbReference type="InterPro" id="IPR011992">
    <property type="entry name" value="EF-hand-dom_pair"/>
</dbReference>
<dbReference type="Pfam" id="PF13499">
    <property type="entry name" value="EF-hand_7"/>
    <property type="match status" value="1"/>
</dbReference>
<sequence length="526" mass="60358">MDEDGSGELELDELQEALESICYNELKAQEILARFELMDADGSGSIDFEEFVAVMTSDSQTQGKAFFNLKDEMDQGIQHKAFFEFATTYRREMLLEIIEGKGRIGDGIGDGMPESPEMEMERMRRESMLVQKEIVHSKDVRQFEQFHELFALQLVNDSKSDIEDALKKEVELKRKKANWIKEVRRNNEGARCLKFGGRRTITTKPTKMDEKKTNTVTIVEEEEEYDKEPEQPQKRRTTIYKPPKVDEKEVARRAELRSKWGEVGKEKQELREKHPLLPHNPEQQQHLLHQQRKAEEITEKDSALAYVKRQLAESFNTNLIAGMPIPKPKPDRSMSPIMRRTARHAQMRRKDNGSPETTPVPPSNANAATTTQSPRVQHLTFAKLRRHESVGNEEDFSSASEDESEDEDSLFGKKPKVLFSRVKGKTAGQTKLTQGQMMQLKLSAYKDAATEVASPRTPRVPASMPIPMPTPRTEFNPSPRRRTSFKDMKNVQKKLEKKMRSDRKKGVRLTINRTQNMGTGNGDTMF</sequence>
<dbReference type="CDD" id="cd00051">
    <property type="entry name" value="EFh"/>
    <property type="match status" value="1"/>
</dbReference>
<dbReference type="InterPro" id="IPR018247">
    <property type="entry name" value="EF_Hand_1_Ca_BS"/>
</dbReference>
<dbReference type="PROSITE" id="PS50222">
    <property type="entry name" value="EF_HAND_2"/>
    <property type="match status" value="2"/>
</dbReference>
<name>A0A9W7ARW3_9STRA</name>
<feature type="domain" description="EF-hand" evidence="4">
    <location>
        <begin position="26"/>
        <end position="61"/>
    </location>
</feature>
<evidence type="ECO:0000256" key="3">
    <source>
        <dbReference type="SAM" id="MobiDB-lite"/>
    </source>
</evidence>
<feature type="compositionally biased region" description="Basic and acidic residues" evidence="3">
    <location>
        <begin position="263"/>
        <end position="275"/>
    </location>
</feature>
<accession>A0A9W7ARW3</accession>
<feature type="region of interest" description="Disordered" evidence="3">
    <location>
        <begin position="342"/>
        <end position="410"/>
    </location>
</feature>
<evidence type="ECO:0000313" key="6">
    <source>
        <dbReference type="Proteomes" id="UP001165122"/>
    </source>
</evidence>
<dbReference type="GO" id="GO:0005509">
    <property type="term" value="F:calcium ion binding"/>
    <property type="evidence" value="ECO:0007669"/>
    <property type="project" value="InterPro"/>
</dbReference>
<dbReference type="SMART" id="SM00054">
    <property type="entry name" value="EFh"/>
    <property type="match status" value="2"/>
</dbReference>
<evidence type="ECO:0000256" key="1">
    <source>
        <dbReference type="ARBA" id="ARBA00022837"/>
    </source>
</evidence>
<feature type="region of interest" description="Disordered" evidence="3">
    <location>
        <begin position="221"/>
        <end position="240"/>
    </location>
</feature>
<dbReference type="PROSITE" id="PS00018">
    <property type="entry name" value="EF_HAND_1"/>
    <property type="match status" value="2"/>
</dbReference>
<feature type="domain" description="EF-hand" evidence="4">
    <location>
        <begin position="1"/>
        <end position="24"/>
    </location>
</feature>
<evidence type="ECO:0000256" key="2">
    <source>
        <dbReference type="SAM" id="Coils"/>
    </source>
</evidence>
<comment type="caution">
    <text evidence="5">The sequence shown here is derived from an EMBL/GenBank/DDBJ whole genome shotgun (WGS) entry which is preliminary data.</text>
</comment>
<keyword evidence="6" id="KW-1185">Reference proteome</keyword>
<dbReference type="OrthoDB" id="206543at2759"/>
<dbReference type="Gene3D" id="1.10.238.10">
    <property type="entry name" value="EF-hand"/>
    <property type="match status" value="1"/>
</dbReference>
<protein>
    <recommendedName>
        <fullName evidence="4">EF-hand domain-containing protein</fullName>
    </recommendedName>
</protein>
<dbReference type="Proteomes" id="UP001165122">
    <property type="component" value="Unassembled WGS sequence"/>
</dbReference>
<feature type="region of interest" description="Disordered" evidence="3">
    <location>
        <begin position="451"/>
        <end position="486"/>
    </location>
</feature>
<feature type="compositionally biased region" description="Acidic residues" evidence="3">
    <location>
        <begin position="391"/>
        <end position="409"/>
    </location>
</feature>
<dbReference type="SUPFAM" id="SSF47473">
    <property type="entry name" value="EF-hand"/>
    <property type="match status" value="1"/>
</dbReference>
<organism evidence="5 6">
    <name type="scientific">Triparma laevis f. longispina</name>
    <dbReference type="NCBI Taxonomy" id="1714387"/>
    <lineage>
        <taxon>Eukaryota</taxon>
        <taxon>Sar</taxon>
        <taxon>Stramenopiles</taxon>
        <taxon>Ochrophyta</taxon>
        <taxon>Bolidophyceae</taxon>
        <taxon>Parmales</taxon>
        <taxon>Triparmaceae</taxon>
        <taxon>Triparma</taxon>
    </lineage>
</organism>
<evidence type="ECO:0000259" key="4">
    <source>
        <dbReference type="PROSITE" id="PS50222"/>
    </source>
</evidence>
<evidence type="ECO:0000313" key="5">
    <source>
        <dbReference type="EMBL" id="GMH73973.1"/>
    </source>
</evidence>
<dbReference type="EMBL" id="BRXW01000687">
    <property type="protein sequence ID" value="GMH73973.1"/>
    <property type="molecule type" value="Genomic_DNA"/>
</dbReference>
<dbReference type="InterPro" id="IPR002048">
    <property type="entry name" value="EF_hand_dom"/>
</dbReference>
<keyword evidence="2" id="KW-0175">Coiled coil</keyword>
<gene>
    <name evidence="5" type="ORF">TrLO_g3935</name>
</gene>
<feature type="compositionally biased region" description="Polar residues" evidence="3">
    <location>
        <begin position="363"/>
        <end position="375"/>
    </location>
</feature>